<sequence length="193" mass="22732">MRIEDIIENERIYRKNTKSSQIKNIAIPKASLAFTEIETEKWKKWIDENYKIKYVTIEIITKKNKKSDNGKQIMAIAKLKHDKHIWNLMNTAWPTQTHTIIILIILLLITINPKANMEIVSNYKPVIQLINDSISKHTKEIRNITNREYAAIMECIKKLRDGHKITTRFAEEIKIKGDEEINITTQFDPQYIL</sequence>
<reference evidence="1 2" key="1">
    <citation type="submission" date="2018-06" db="EMBL/GenBank/DDBJ databases">
        <title>Comparative genomics reveals the genomic features of Rhizophagus irregularis, R. cerebriforme, R. diaphanum and Gigaspora rosea, and their symbiotic lifestyle signature.</title>
        <authorList>
            <person name="Morin E."/>
            <person name="San Clemente H."/>
            <person name="Chen E.C.H."/>
            <person name="De La Providencia I."/>
            <person name="Hainaut M."/>
            <person name="Kuo A."/>
            <person name="Kohler A."/>
            <person name="Murat C."/>
            <person name="Tang N."/>
            <person name="Roy S."/>
            <person name="Loubradou J."/>
            <person name="Henrissat B."/>
            <person name="Grigoriev I.V."/>
            <person name="Corradi N."/>
            <person name="Roux C."/>
            <person name="Martin F.M."/>
        </authorList>
    </citation>
    <scope>NUCLEOTIDE SEQUENCE [LARGE SCALE GENOMIC DNA]</scope>
    <source>
        <strain evidence="1 2">DAOM 194757</strain>
    </source>
</reference>
<evidence type="ECO:0000313" key="1">
    <source>
        <dbReference type="EMBL" id="RIB23070.1"/>
    </source>
</evidence>
<gene>
    <name evidence="1" type="ORF">C2G38_2172336</name>
</gene>
<accession>A0A397VKQ2</accession>
<evidence type="ECO:0000313" key="2">
    <source>
        <dbReference type="Proteomes" id="UP000266673"/>
    </source>
</evidence>
<dbReference type="OrthoDB" id="10459638at2759"/>
<proteinExistence type="predicted"/>
<dbReference type="EMBL" id="QKWP01000280">
    <property type="protein sequence ID" value="RIB23070.1"/>
    <property type="molecule type" value="Genomic_DNA"/>
</dbReference>
<protein>
    <submittedName>
        <fullName evidence="1">Uncharacterized protein</fullName>
    </submittedName>
</protein>
<dbReference type="Proteomes" id="UP000266673">
    <property type="component" value="Unassembled WGS sequence"/>
</dbReference>
<dbReference type="AlphaFoldDB" id="A0A397VKQ2"/>
<keyword evidence="2" id="KW-1185">Reference proteome</keyword>
<organism evidence="1 2">
    <name type="scientific">Gigaspora rosea</name>
    <dbReference type="NCBI Taxonomy" id="44941"/>
    <lineage>
        <taxon>Eukaryota</taxon>
        <taxon>Fungi</taxon>
        <taxon>Fungi incertae sedis</taxon>
        <taxon>Mucoromycota</taxon>
        <taxon>Glomeromycotina</taxon>
        <taxon>Glomeromycetes</taxon>
        <taxon>Diversisporales</taxon>
        <taxon>Gigasporaceae</taxon>
        <taxon>Gigaspora</taxon>
    </lineage>
</organism>
<comment type="caution">
    <text evidence="1">The sequence shown here is derived from an EMBL/GenBank/DDBJ whole genome shotgun (WGS) entry which is preliminary data.</text>
</comment>
<name>A0A397VKQ2_9GLOM</name>